<comment type="function">
    <text evidence="1">Participates in various redox reactions through the reversible oxidation of its active center dithiol to a disulfide and catalyzes dithiol-disulfide exchange reactions.</text>
</comment>
<feature type="active site" description="Nucleophile" evidence="7">
    <location>
        <position position="31"/>
    </location>
</feature>
<dbReference type="CDD" id="cd02947">
    <property type="entry name" value="TRX_family"/>
    <property type="match status" value="1"/>
</dbReference>
<dbReference type="EMBL" id="KJ569775">
    <property type="protein sequence ID" value="AIA61087.1"/>
    <property type="molecule type" value="Genomic_DNA"/>
</dbReference>
<dbReference type="InterPro" id="IPR013766">
    <property type="entry name" value="Thioredoxin_domain"/>
</dbReference>
<keyword evidence="10" id="KW-0934">Plastid</keyword>
<dbReference type="PRINTS" id="PR00421">
    <property type="entry name" value="THIOREDOXIN"/>
</dbReference>
<dbReference type="NCBIfam" id="TIGR01068">
    <property type="entry name" value="thioredoxin"/>
    <property type="match status" value="1"/>
</dbReference>
<dbReference type="PANTHER" id="PTHR45663:SF11">
    <property type="entry name" value="GEO12009P1"/>
    <property type="match status" value="1"/>
</dbReference>
<evidence type="ECO:0000256" key="8">
    <source>
        <dbReference type="PIRSR" id="PIRSR000077-4"/>
    </source>
</evidence>
<dbReference type="PROSITE" id="PS00194">
    <property type="entry name" value="THIOREDOXIN_1"/>
    <property type="match status" value="1"/>
</dbReference>
<evidence type="ECO:0000256" key="5">
    <source>
        <dbReference type="ARBA" id="ARBA00023284"/>
    </source>
</evidence>
<evidence type="ECO:0000256" key="1">
    <source>
        <dbReference type="ARBA" id="ARBA00003318"/>
    </source>
</evidence>
<dbReference type="PANTHER" id="PTHR45663">
    <property type="entry name" value="GEO12009P1"/>
    <property type="match status" value="1"/>
</dbReference>
<keyword evidence="5 8" id="KW-0676">Redox-active center</keyword>
<dbReference type="InterPro" id="IPR036249">
    <property type="entry name" value="Thioredoxin-like_sf"/>
</dbReference>
<keyword evidence="4 8" id="KW-1015">Disulfide bond</keyword>
<evidence type="ECO:0000256" key="3">
    <source>
        <dbReference type="ARBA" id="ARBA00022982"/>
    </source>
</evidence>
<name>A0A060AE33_9RHOD</name>
<sequence>MQIDELSFDTEVLQSDQLVLVDFWAPWCGPCRMIAPILDEMAQELDIKIVKLNTDENPNLATQYGIRSIPTLMLFRKGQRLDTVIGAVPKSTLMNTIAKYL</sequence>
<feature type="domain" description="Thioredoxin" evidence="9">
    <location>
        <begin position="1"/>
        <end position="101"/>
    </location>
</feature>
<proteinExistence type="inferred from homology"/>
<dbReference type="Gene3D" id="3.40.30.10">
    <property type="entry name" value="Glutaredoxin"/>
    <property type="match status" value="1"/>
</dbReference>
<geneLocation type="chloroplast" evidence="10"/>
<dbReference type="SUPFAM" id="SSF52833">
    <property type="entry name" value="Thioredoxin-like"/>
    <property type="match status" value="1"/>
</dbReference>
<dbReference type="AlphaFoldDB" id="A0A060AE33"/>
<evidence type="ECO:0000256" key="2">
    <source>
        <dbReference type="ARBA" id="ARBA00022448"/>
    </source>
</evidence>
<gene>
    <name evidence="10" type="primary">trxM</name>
</gene>
<keyword evidence="3" id="KW-0249">Electron transport</keyword>
<feature type="site" description="Contributes to redox potential value" evidence="7">
    <location>
        <position position="30"/>
    </location>
</feature>
<keyword evidence="2" id="KW-0813">Transport</keyword>
<dbReference type="Pfam" id="PF00085">
    <property type="entry name" value="Thioredoxin"/>
    <property type="match status" value="1"/>
</dbReference>
<feature type="disulfide bond" description="Redox-active" evidence="8">
    <location>
        <begin position="28"/>
        <end position="31"/>
    </location>
</feature>
<dbReference type="FunFam" id="3.40.30.10:FF:000001">
    <property type="entry name" value="Thioredoxin"/>
    <property type="match status" value="1"/>
</dbReference>
<dbReference type="PIRSF" id="PIRSF000077">
    <property type="entry name" value="Thioredoxin"/>
    <property type="match status" value="1"/>
</dbReference>
<keyword evidence="10" id="KW-0150">Chloroplast</keyword>
<feature type="active site" description="Nucleophile" evidence="7">
    <location>
        <position position="28"/>
    </location>
</feature>
<evidence type="ECO:0000256" key="7">
    <source>
        <dbReference type="PIRSR" id="PIRSR000077-1"/>
    </source>
</evidence>
<evidence type="ECO:0000313" key="10">
    <source>
        <dbReference type="EMBL" id="AIA61087.1"/>
    </source>
</evidence>
<dbReference type="GO" id="GO:0005737">
    <property type="term" value="C:cytoplasm"/>
    <property type="evidence" value="ECO:0007669"/>
    <property type="project" value="TreeGrafter"/>
</dbReference>
<dbReference type="InterPro" id="IPR017937">
    <property type="entry name" value="Thioredoxin_CS"/>
</dbReference>
<evidence type="ECO:0000259" key="9">
    <source>
        <dbReference type="PROSITE" id="PS51352"/>
    </source>
</evidence>
<evidence type="ECO:0000256" key="6">
    <source>
        <dbReference type="PIRNR" id="PIRNR000077"/>
    </source>
</evidence>
<organism evidence="10">
    <name type="scientific">Cyanidiaceae sp. MX-AZ01</name>
    <dbReference type="NCBI Taxonomy" id="1503164"/>
    <lineage>
        <taxon>Eukaryota</taxon>
        <taxon>Rhodophyta</taxon>
        <taxon>Bangiophyceae</taxon>
        <taxon>Cyanidiales</taxon>
        <taxon>Cyanidiaceae</taxon>
    </lineage>
</organism>
<comment type="similarity">
    <text evidence="6">Belongs to the thioredoxin family.</text>
</comment>
<dbReference type="PROSITE" id="PS51352">
    <property type="entry name" value="THIOREDOXIN_2"/>
    <property type="match status" value="1"/>
</dbReference>
<dbReference type="GO" id="GO:0015035">
    <property type="term" value="F:protein-disulfide reductase activity"/>
    <property type="evidence" value="ECO:0007669"/>
    <property type="project" value="InterPro"/>
</dbReference>
<evidence type="ECO:0000256" key="4">
    <source>
        <dbReference type="ARBA" id="ARBA00023157"/>
    </source>
</evidence>
<dbReference type="InterPro" id="IPR005746">
    <property type="entry name" value="Thioredoxin"/>
</dbReference>
<feature type="site" description="Deprotonates C-terminal active site Cys" evidence="7">
    <location>
        <position position="22"/>
    </location>
</feature>
<reference evidence="10" key="1">
    <citation type="submission" date="2014-03" db="EMBL/GenBank/DDBJ databases">
        <title>Metagenomic reconstruction of the complete chloroplast and mitochondrial genomes of a novel unicellular red alga from the Cyanidiaceae family.</title>
        <authorList>
            <person name="Servin-Garciduenas L.E."/>
            <person name="Martinez-Romero E."/>
        </authorList>
    </citation>
    <scope>NUCLEOTIDE SEQUENCE</scope>
    <source>
        <strain evidence="10">MX-AZ01</strain>
    </source>
</reference>
<accession>A0A060AE33</accession>
<protein>
    <recommendedName>
        <fullName evidence="6">Thioredoxin</fullName>
    </recommendedName>
</protein>
<feature type="site" description="Contributes to redox potential value" evidence="7">
    <location>
        <position position="29"/>
    </location>
</feature>